<evidence type="ECO:0008006" key="4">
    <source>
        <dbReference type="Google" id="ProtNLM"/>
    </source>
</evidence>
<proteinExistence type="predicted"/>
<dbReference type="PANTHER" id="PTHR33395">
    <property type="entry name" value="TRANSCRIPTASE, PUTATIVE-RELATED-RELATED"/>
    <property type="match status" value="1"/>
</dbReference>
<gene>
    <name evidence="2" type="ORF">PYW07_012770</name>
</gene>
<protein>
    <recommendedName>
        <fullName evidence="4">Reverse transcriptase domain-containing protein</fullName>
    </recommendedName>
</protein>
<keyword evidence="1" id="KW-0732">Signal</keyword>
<keyword evidence="3" id="KW-1185">Reference proteome</keyword>
<sequence length="207" mass="23528">MRNIKNIVFYLIIILFHCVLELEKTCYDNYMTNIEASIVKHPKAFWTFVKSKRKAGSFPNEMFYRETFVNEGQDINNLFASYFQSTFLEPESTADDESTSTEQCSNTAMSISTVDINHSRVLTLLKSLDLTNSGGPDLIPPLFIDTCAHSLAEPITILFKRSVSEGKVPKIWKSAFVSPIFKKAINLILKTTAPFLKSTFFLKFLNV</sequence>
<dbReference type="PANTHER" id="PTHR33395:SF22">
    <property type="entry name" value="REVERSE TRANSCRIPTASE DOMAIN-CONTAINING PROTEIN"/>
    <property type="match status" value="1"/>
</dbReference>
<dbReference type="EMBL" id="JARGEI010000028">
    <property type="protein sequence ID" value="KAJ8706692.1"/>
    <property type="molecule type" value="Genomic_DNA"/>
</dbReference>
<evidence type="ECO:0000313" key="3">
    <source>
        <dbReference type="Proteomes" id="UP001231518"/>
    </source>
</evidence>
<dbReference type="Proteomes" id="UP001231518">
    <property type="component" value="Chromosome 30"/>
</dbReference>
<feature type="chain" id="PRO_5042254241" description="Reverse transcriptase domain-containing protein" evidence="1">
    <location>
        <begin position="22"/>
        <end position="207"/>
    </location>
</feature>
<reference evidence="2" key="1">
    <citation type="submission" date="2023-03" db="EMBL/GenBank/DDBJ databases">
        <title>Chromosome-level genomes of two armyworms, Mythimna separata and Mythimna loreyi, provide insights into the biosynthesis and reception of sex pheromones.</title>
        <authorList>
            <person name="Zhao H."/>
        </authorList>
    </citation>
    <scope>NUCLEOTIDE SEQUENCE</scope>
    <source>
        <strain evidence="2">BeijingLab</strain>
        <tissue evidence="2">Pupa</tissue>
    </source>
</reference>
<feature type="signal peptide" evidence="1">
    <location>
        <begin position="1"/>
        <end position="21"/>
    </location>
</feature>
<evidence type="ECO:0000313" key="2">
    <source>
        <dbReference type="EMBL" id="KAJ8706692.1"/>
    </source>
</evidence>
<comment type="caution">
    <text evidence="2">The sequence shown here is derived from an EMBL/GenBank/DDBJ whole genome shotgun (WGS) entry which is preliminary data.</text>
</comment>
<name>A0AAD7Y8U8_MYTSE</name>
<accession>A0AAD7Y8U8</accession>
<organism evidence="2 3">
    <name type="scientific">Mythimna separata</name>
    <name type="common">Oriental armyworm</name>
    <name type="synonym">Pseudaletia separata</name>
    <dbReference type="NCBI Taxonomy" id="271217"/>
    <lineage>
        <taxon>Eukaryota</taxon>
        <taxon>Metazoa</taxon>
        <taxon>Ecdysozoa</taxon>
        <taxon>Arthropoda</taxon>
        <taxon>Hexapoda</taxon>
        <taxon>Insecta</taxon>
        <taxon>Pterygota</taxon>
        <taxon>Neoptera</taxon>
        <taxon>Endopterygota</taxon>
        <taxon>Lepidoptera</taxon>
        <taxon>Glossata</taxon>
        <taxon>Ditrysia</taxon>
        <taxon>Noctuoidea</taxon>
        <taxon>Noctuidae</taxon>
        <taxon>Noctuinae</taxon>
        <taxon>Hadenini</taxon>
        <taxon>Mythimna</taxon>
    </lineage>
</organism>
<evidence type="ECO:0000256" key="1">
    <source>
        <dbReference type="SAM" id="SignalP"/>
    </source>
</evidence>
<dbReference type="AlphaFoldDB" id="A0AAD7Y8U8"/>